<dbReference type="EMBL" id="BGZK01000578">
    <property type="protein sequence ID" value="GBP51272.1"/>
    <property type="molecule type" value="Genomic_DNA"/>
</dbReference>
<dbReference type="SUPFAM" id="SSF56672">
    <property type="entry name" value="DNA/RNA polymerases"/>
    <property type="match status" value="1"/>
</dbReference>
<keyword evidence="3" id="KW-0808">Transferase</keyword>
<dbReference type="Proteomes" id="UP000299102">
    <property type="component" value="Unassembled WGS sequence"/>
</dbReference>
<dbReference type="PANTHER" id="PTHR36688">
    <property type="entry name" value="ENDO/EXONUCLEASE/PHOSPHATASE DOMAIN-CONTAINING PROTEIN"/>
    <property type="match status" value="1"/>
</dbReference>
<dbReference type="InterPro" id="IPR000477">
    <property type="entry name" value="RT_dom"/>
</dbReference>
<evidence type="ECO:0000313" key="4">
    <source>
        <dbReference type="Proteomes" id="UP000299102"/>
    </source>
</evidence>
<accession>A0A4C1WL96</accession>
<dbReference type="STRING" id="151549.A0A4C1WL96"/>
<dbReference type="Pfam" id="PF00078">
    <property type="entry name" value="RVT_1"/>
    <property type="match status" value="1"/>
</dbReference>
<dbReference type="PROSITE" id="PS50878">
    <property type="entry name" value="RT_POL"/>
    <property type="match status" value="1"/>
</dbReference>
<dbReference type="CDD" id="cd01650">
    <property type="entry name" value="RT_nLTR_like"/>
    <property type="match status" value="1"/>
</dbReference>
<keyword evidence="3" id="KW-0548">Nucleotidyltransferase</keyword>
<feature type="region of interest" description="Disordered" evidence="1">
    <location>
        <begin position="352"/>
        <end position="382"/>
    </location>
</feature>
<gene>
    <name evidence="3" type="primary">pol</name>
    <name evidence="3" type="ORF">EVAR_48365_1</name>
</gene>
<name>A0A4C1WL96_EUMVA</name>
<feature type="domain" description="Reverse transcriptase" evidence="2">
    <location>
        <begin position="1"/>
        <end position="228"/>
    </location>
</feature>
<comment type="caution">
    <text evidence="3">The sequence shown here is derived from an EMBL/GenBank/DDBJ whole genome shotgun (WGS) entry which is preliminary data.</text>
</comment>
<dbReference type="AlphaFoldDB" id="A0A4C1WL96"/>
<evidence type="ECO:0000259" key="2">
    <source>
        <dbReference type="PROSITE" id="PS50878"/>
    </source>
</evidence>
<keyword evidence="3" id="KW-0695">RNA-directed DNA polymerase</keyword>
<dbReference type="PANTHER" id="PTHR36688:SF1">
    <property type="entry name" value="ENDONUCLEASE_EXONUCLEASE_PHOSPHATASE DOMAIN-CONTAINING PROTEIN"/>
    <property type="match status" value="1"/>
</dbReference>
<proteinExistence type="predicted"/>
<protein>
    <submittedName>
        <fullName evidence="3">RNA-directed DNA polymerase from mobile element jockey</fullName>
    </submittedName>
</protein>
<dbReference type="InterPro" id="IPR052560">
    <property type="entry name" value="RdDP_mobile_element"/>
</dbReference>
<organism evidence="3 4">
    <name type="scientific">Eumeta variegata</name>
    <name type="common">Bagworm moth</name>
    <name type="synonym">Eumeta japonica</name>
    <dbReference type="NCBI Taxonomy" id="151549"/>
    <lineage>
        <taxon>Eukaryota</taxon>
        <taxon>Metazoa</taxon>
        <taxon>Ecdysozoa</taxon>
        <taxon>Arthropoda</taxon>
        <taxon>Hexapoda</taxon>
        <taxon>Insecta</taxon>
        <taxon>Pterygota</taxon>
        <taxon>Neoptera</taxon>
        <taxon>Endopterygota</taxon>
        <taxon>Lepidoptera</taxon>
        <taxon>Glossata</taxon>
        <taxon>Ditrysia</taxon>
        <taxon>Tineoidea</taxon>
        <taxon>Psychidae</taxon>
        <taxon>Oiketicinae</taxon>
        <taxon>Eumeta</taxon>
    </lineage>
</organism>
<dbReference type="GO" id="GO:0003964">
    <property type="term" value="F:RNA-directed DNA polymerase activity"/>
    <property type="evidence" value="ECO:0007669"/>
    <property type="project" value="UniProtKB-KW"/>
</dbReference>
<evidence type="ECO:0000256" key="1">
    <source>
        <dbReference type="SAM" id="MobiDB-lite"/>
    </source>
</evidence>
<dbReference type="InterPro" id="IPR043502">
    <property type="entry name" value="DNA/RNA_pol_sf"/>
</dbReference>
<reference evidence="3 4" key="1">
    <citation type="journal article" date="2019" name="Commun. Biol.">
        <title>The bagworm genome reveals a unique fibroin gene that provides high tensile strength.</title>
        <authorList>
            <person name="Kono N."/>
            <person name="Nakamura H."/>
            <person name="Ohtoshi R."/>
            <person name="Tomita M."/>
            <person name="Numata K."/>
            <person name="Arakawa K."/>
        </authorList>
    </citation>
    <scope>NUCLEOTIDE SEQUENCE [LARGE SCALE GENOMIC DNA]</scope>
</reference>
<sequence length="382" mass="44318">MSRDQLSEGLPCLDFGPNHSCPQQALRLVENISEGFKRKRETVAVFFDVAKAFDKVWHAGQTLSNVCSKLQLHQLKIPDHLVFIIQHYLTGRQFSFRHEKSVSAKRPIRAGVPQGSTLSPLLYSAYTNDIPRPQTGVQLALFVDDTALYLSGSNFRIIIPRLQKAIDELTRWFQTWKIEVHPEKSAAIFFNYSSIKRKEVVPYKSRTFRVNNSPIPWNHKYKYLGITLDKHLHFKDHIKRVRQNVQLYLSRLNGMIVKKSKMSLRNKCTLYKVCIWPVMTYAVPVFAHADPKALHQLQILQNNFCRRVSGAPWYVRNDTLHRDLELPTISKYMKDMSKKFFDTAANHPNPLLQSAGSYEPPSTSFHPKAKECSFRRTRRAHR</sequence>
<evidence type="ECO:0000313" key="3">
    <source>
        <dbReference type="EMBL" id="GBP51272.1"/>
    </source>
</evidence>
<feature type="compositionally biased region" description="Polar residues" evidence="1">
    <location>
        <begin position="352"/>
        <end position="365"/>
    </location>
</feature>
<dbReference type="OrthoDB" id="10050074at2759"/>
<keyword evidence="4" id="KW-1185">Reference proteome</keyword>